<proteinExistence type="inferred from homology"/>
<evidence type="ECO:0000256" key="4">
    <source>
        <dbReference type="ARBA" id="ARBA00022723"/>
    </source>
</evidence>
<dbReference type="EMBL" id="JAOYEY010000052">
    <property type="protein sequence ID" value="MCV9888956.1"/>
    <property type="molecule type" value="Genomic_DNA"/>
</dbReference>
<evidence type="ECO:0000256" key="7">
    <source>
        <dbReference type="ARBA" id="ARBA00023014"/>
    </source>
</evidence>
<keyword evidence="7" id="KW-0411">Iron-sulfur</keyword>
<evidence type="ECO:0000256" key="1">
    <source>
        <dbReference type="ARBA" id="ARBA00007874"/>
    </source>
</evidence>
<dbReference type="InterPro" id="IPR036010">
    <property type="entry name" value="2Fe-2S_ferredoxin-like_sf"/>
</dbReference>
<dbReference type="InterPro" id="IPR012675">
    <property type="entry name" value="Beta-grasp_dom_sf"/>
</dbReference>
<reference evidence="10 11" key="1">
    <citation type="submission" date="2022-10" db="EMBL/GenBank/DDBJ databases">
        <title>Draft genome assembly of moderately radiation resistant bacterium Metabacillus halosaccharovorans.</title>
        <authorList>
            <person name="Pal S."/>
            <person name="Gopinathan A."/>
        </authorList>
    </citation>
    <scope>NUCLEOTIDE SEQUENCE [LARGE SCALE GENOMIC DNA]</scope>
    <source>
        <strain evidence="10 11">VITHBRA001</strain>
    </source>
</reference>
<evidence type="ECO:0000256" key="8">
    <source>
        <dbReference type="ARBA" id="ARBA00034078"/>
    </source>
</evidence>
<evidence type="ECO:0000259" key="9">
    <source>
        <dbReference type="PROSITE" id="PS51085"/>
    </source>
</evidence>
<feature type="domain" description="2Fe-2S ferredoxin-type" evidence="9">
    <location>
        <begin position="1"/>
        <end position="92"/>
    </location>
</feature>
<sequence length="92" mass="10559">MIPVVYWEPTKKTYPVERDRVLLQSLLQKGAPVEFECQFGHCRKCIVHLKEGFVRHEDSQGITEEEKKQGFILLCSAKPCSENLSLAPLKND</sequence>
<keyword evidence="5" id="KW-0249">Electron transport</keyword>
<dbReference type="SUPFAM" id="SSF54292">
    <property type="entry name" value="2Fe-2S ferredoxin-like"/>
    <property type="match status" value="1"/>
</dbReference>
<keyword evidence="3" id="KW-0001">2Fe-2S</keyword>
<dbReference type="RefSeq" id="WP_264144956.1">
    <property type="nucleotide sequence ID" value="NZ_JAOYEY010000052.1"/>
</dbReference>
<comment type="caution">
    <text evidence="10">The sequence shown here is derived from an EMBL/GenBank/DDBJ whole genome shotgun (WGS) entry which is preliminary data.</text>
</comment>
<evidence type="ECO:0000256" key="5">
    <source>
        <dbReference type="ARBA" id="ARBA00022982"/>
    </source>
</evidence>
<keyword evidence="6" id="KW-0408">Iron</keyword>
<comment type="similarity">
    <text evidence="1">Belongs to the 2Fe2S plant-type ferredoxin family.</text>
</comment>
<evidence type="ECO:0000256" key="6">
    <source>
        <dbReference type="ARBA" id="ARBA00023004"/>
    </source>
</evidence>
<protein>
    <submittedName>
        <fullName evidence="10">2Fe-2S iron-sulfur cluster binding domain-containing protein</fullName>
    </submittedName>
</protein>
<evidence type="ECO:0000313" key="10">
    <source>
        <dbReference type="EMBL" id="MCV9888956.1"/>
    </source>
</evidence>
<evidence type="ECO:0000256" key="2">
    <source>
        <dbReference type="ARBA" id="ARBA00022448"/>
    </source>
</evidence>
<name>A0ABT3DPF6_9BACI</name>
<keyword evidence="11" id="KW-1185">Reference proteome</keyword>
<dbReference type="PROSITE" id="PS51085">
    <property type="entry name" value="2FE2S_FER_2"/>
    <property type="match status" value="1"/>
</dbReference>
<comment type="cofactor">
    <cofactor evidence="8">
        <name>[2Fe-2S] cluster</name>
        <dbReference type="ChEBI" id="CHEBI:190135"/>
    </cofactor>
</comment>
<keyword evidence="2" id="KW-0813">Transport</keyword>
<gene>
    <name evidence="10" type="ORF">OIH86_25180</name>
</gene>
<dbReference type="InterPro" id="IPR001041">
    <property type="entry name" value="2Fe-2S_ferredoxin-type"/>
</dbReference>
<evidence type="ECO:0000256" key="3">
    <source>
        <dbReference type="ARBA" id="ARBA00022714"/>
    </source>
</evidence>
<dbReference type="Proteomes" id="UP001526147">
    <property type="component" value="Unassembled WGS sequence"/>
</dbReference>
<dbReference type="CDD" id="cd00207">
    <property type="entry name" value="fer2"/>
    <property type="match status" value="1"/>
</dbReference>
<dbReference type="PANTHER" id="PTHR43112">
    <property type="entry name" value="FERREDOXIN"/>
    <property type="match status" value="1"/>
</dbReference>
<accession>A0ABT3DPF6</accession>
<evidence type="ECO:0000313" key="11">
    <source>
        <dbReference type="Proteomes" id="UP001526147"/>
    </source>
</evidence>
<dbReference type="PANTHER" id="PTHR43112:SF10">
    <property type="entry name" value="FERREDOXIN C 2, CHLOROPLASTIC"/>
    <property type="match status" value="1"/>
</dbReference>
<dbReference type="Pfam" id="PF00111">
    <property type="entry name" value="Fer2"/>
    <property type="match status" value="1"/>
</dbReference>
<organism evidence="10 11">
    <name type="scientific">Metabacillus halosaccharovorans</name>
    <dbReference type="NCBI Taxonomy" id="930124"/>
    <lineage>
        <taxon>Bacteria</taxon>
        <taxon>Bacillati</taxon>
        <taxon>Bacillota</taxon>
        <taxon>Bacilli</taxon>
        <taxon>Bacillales</taxon>
        <taxon>Bacillaceae</taxon>
        <taxon>Metabacillus</taxon>
    </lineage>
</organism>
<dbReference type="Gene3D" id="3.10.20.30">
    <property type="match status" value="1"/>
</dbReference>
<keyword evidence="4" id="KW-0479">Metal-binding</keyword>